<name>S8C9U6_9LAMI</name>
<evidence type="ECO:0000313" key="2">
    <source>
        <dbReference type="Proteomes" id="UP000015453"/>
    </source>
</evidence>
<accession>S8C9U6</accession>
<feature type="non-terminal residue" evidence="1">
    <location>
        <position position="124"/>
    </location>
</feature>
<organism evidence="1 2">
    <name type="scientific">Genlisea aurea</name>
    <dbReference type="NCBI Taxonomy" id="192259"/>
    <lineage>
        <taxon>Eukaryota</taxon>
        <taxon>Viridiplantae</taxon>
        <taxon>Streptophyta</taxon>
        <taxon>Embryophyta</taxon>
        <taxon>Tracheophyta</taxon>
        <taxon>Spermatophyta</taxon>
        <taxon>Magnoliopsida</taxon>
        <taxon>eudicotyledons</taxon>
        <taxon>Gunneridae</taxon>
        <taxon>Pentapetalae</taxon>
        <taxon>asterids</taxon>
        <taxon>lamiids</taxon>
        <taxon>Lamiales</taxon>
        <taxon>Lentibulariaceae</taxon>
        <taxon>Genlisea</taxon>
    </lineage>
</organism>
<dbReference type="Proteomes" id="UP000015453">
    <property type="component" value="Unassembled WGS sequence"/>
</dbReference>
<proteinExistence type="predicted"/>
<dbReference type="AlphaFoldDB" id="S8C9U6"/>
<feature type="non-terminal residue" evidence="1">
    <location>
        <position position="1"/>
    </location>
</feature>
<dbReference type="EMBL" id="AUSU01005311">
    <property type="protein sequence ID" value="EPS63704.1"/>
    <property type="molecule type" value="Genomic_DNA"/>
</dbReference>
<comment type="caution">
    <text evidence="1">The sequence shown here is derived from an EMBL/GenBank/DDBJ whole genome shotgun (WGS) entry which is preliminary data.</text>
</comment>
<keyword evidence="2" id="KW-1185">Reference proteome</keyword>
<gene>
    <name evidence="1" type="ORF">M569_11083</name>
</gene>
<reference evidence="1 2" key="1">
    <citation type="journal article" date="2013" name="BMC Genomics">
        <title>The miniature genome of a carnivorous plant Genlisea aurea contains a low number of genes and short non-coding sequences.</title>
        <authorList>
            <person name="Leushkin E.V."/>
            <person name="Sutormin R.A."/>
            <person name="Nabieva E.R."/>
            <person name="Penin A.A."/>
            <person name="Kondrashov A.S."/>
            <person name="Logacheva M.D."/>
        </authorList>
    </citation>
    <scope>NUCLEOTIDE SEQUENCE [LARGE SCALE GENOMIC DNA]</scope>
</reference>
<evidence type="ECO:0000313" key="1">
    <source>
        <dbReference type="EMBL" id="EPS63704.1"/>
    </source>
</evidence>
<sequence>IICNDDLSSKNCEASSEKKKMLTKKHTRLYRWQRRRKCRSLRDSSGLISCNETCNGNNISPGHQNAICSISNQCEKKDSPCLHCSVFHDLRRISRNSEIDRRNIFYKSGNSTTMLPKNRILVAI</sequence>
<protein>
    <submittedName>
        <fullName evidence="1">Uncharacterized protein</fullName>
    </submittedName>
</protein>